<organism evidence="2 3">
    <name type="scientific">Trifolium subterraneum</name>
    <name type="common">Subterranean clover</name>
    <dbReference type="NCBI Taxonomy" id="3900"/>
    <lineage>
        <taxon>Eukaryota</taxon>
        <taxon>Viridiplantae</taxon>
        <taxon>Streptophyta</taxon>
        <taxon>Embryophyta</taxon>
        <taxon>Tracheophyta</taxon>
        <taxon>Spermatophyta</taxon>
        <taxon>Magnoliopsida</taxon>
        <taxon>eudicotyledons</taxon>
        <taxon>Gunneridae</taxon>
        <taxon>Pentapetalae</taxon>
        <taxon>rosids</taxon>
        <taxon>fabids</taxon>
        <taxon>Fabales</taxon>
        <taxon>Fabaceae</taxon>
        <taxon>Papilionoideae</taxon>
        <taxon>50 kb inversion clade</taxon>
        <taxon>NPAAA clade</taxon>
        <taxon>Hologalegina</taxon>
        <taxon>IRL clade</taxon>
        <taxon>Trifolieae</taxon>
        <taxon>Trifolium</taxon>
    </lineage>
</organism>
<feature type="compositionally biased region" description="Pro residues" evidence="1">
    <location>
        <begin position="45"/>
        <end position="60"/>
    </location>
</feature>
<name>A0A2Z6MPS2_TRISU</name>
<protein>
    <submittedName>
        <fullName evidence="2">Uncharacterized protein</fullName>
    </submittedName>
</protein>
<feature type="compositionally biased region" description="Low complexity" evidence="1">
    <location>
        <begin position="16"/>
        <end position="44"/>
    </location>
</feature>
<feature type="region of interest" description="Disordered" evidence="1">
    <location>
        <begin position="1"/>
        <end position="62"/>
    </location>
</feature>
<dbReference type="EMBL" id="DF973553">
    <property type="protein sequence ID" value="GAU34388.1"/>
    <property type="molecule type" value="Genomic_DNA"/>
</dbReference>
<dbReference type="Proteomes" id="UP000242715">
    <property type="component" value="Unassembled WGS sequence"/>
</dbReference>
<evidence type="ECO:0000256" key="1">
    <source>
        <dbReference type="SAM" id="MobiDB-lite"/>
    </source>
</evidence>
<dbReference type="AlphaFoldDB" id="A0A2Z6MPS2"/>
<sequence length="277" mass="31145">MDSPRTPIPSLARLGTPISSSTTPPRTPISPSTPRTPLSLIPRIPLSPSPVATPSPPPAPKSNKLRSIEMLHFMDKVIKTYESWLVEYRRNENTAEAMEAERKRKIRILMSLRYHTLSLLLSMEKGTTPLLCYAHIVIFEVIGRIDVYPTVAEAMGLRWCLCWAKDKRIEILSIKIDSLKKTFQTAFCLSMPVLCTGVEQYCKAFLCHTLAMLMDRIKIRSFEAAKGARVGDNFFVSDCDDPHILNFVSNCQGSKGAHGLFFRSFSESKKARIGKHC</sequence>
<evidence type="ECO:0000313" key="3">
    <source>
        <dbReference type="Proteomes" id="UP000242715"/>
    </source>
</evidence>
<reference evidence="3" key="1">
    <citation type="journal article" date="2017" name="Front. Plant Sci.">
        <title>Climate Clever Clovers: New Paradigm to Reduce the Environmental Footprint of Ruminants by Breeding Low Methanogenic Forages Utilizing Haplotype Variation.</title>
        <authorList>
            <person name="Kaur P."/>
            <person name="Appels R."/>
            <person name="Bayer P.E."/>
            <person name="Keeble-Gagnere G."/>
            <person name="Wang J."/>
            <person name="Hirakawa H."/>
            <person name="Shirasawa K."/>
            <person name="Vercoe P."/>
            <person name="Stefanova K."/>
            <person name="Durmic Z."/>
            <person name="Nichols P."/>
            <person name="Revell C."/>
            <person name="Isobe S.N."/>
            <person name="Edwards D."/>
            <person name="Erskine W."/>
        </authorList>
    </citation>
    <scope>NUCLEOTIDE SEQUENCE [LARGE SCALE GENOMIC DNA]</scope>
    <source>
        <strain evidence="3">cv. Daliak</strain>
    </source>
</reference>
<keyword evidence="3" id="KW-1185">Reference proteome</keyword>
<proteinExistence type="predicted"/>
<accession>A0A2Z6MPS2</accession>
<evidence type="ECO:0000313" key="2">
    <source>
        <dbReference type="EMBL" id="GAU34388.1"/>
    </source>
</evidence>
<gene>
    <name evidence="2" type="ORF">TSUD_217280</name>
</gene>